<dbReference type="AlphaFoldDB" id="A0A016VAA1"/>
<keyword evidence="3" id="KW-1185">Reference proteome</keyword>
<protein>
    <recommendedName>
        <fullName evidence="1">Large ribosomal subunit protein uL23 N-terminal domain-containing protein</fullName>
    </recommendedName>
</protein>
<comment type="caution">
    <text evidence="2">The sequence shown here is derived from an EMBL/GenBank/DDBJ whole genome shotgun (WGS) entry which is preliminary data.</text>
</comment>
<dbReference type="Proteomes" id="UP000024635">
    <property type="component" value="Unassembled WGS sequence"/>
</dbReference>
<reference evidence="3" key="1">
    <citation type="journal article" date="2015" name="Nat. Genet.">
        <title>The genome and transcriptome of the zoonotic hookworm Ancylostoma ceylanicum identify infection-specific gene families.</title>
        <authorList>
            <person name="Schwarz E.M."/>
            <person name="Hu Y."/>
            <person name="Antoshechkin I."/>
            <person name="Miller M.M."/>
            <person name="Sternberg P.W."/>
            <person name="Aroian R.V."/>
        </authorList>
    </citation>
    <scope>NUCLEOTIDE SEQUENCE</scope>
    <source>
        <strain evidence="3">HY135</strain>
    </source>
</reference>
<evidence type="ECO:0000259" key="1">
    <source>
        <dbReference type="Pfam" id="PF03939"/>
    </source>
</evidence>
<dbReference type="OrthoDB" id="10426407at2759"/>
<evidence type="ECO:0000313" key="3">
    <source>
        <dbReference type="Proteomes" id="UP000024635"/>
    </source>
</evidence>
<dbReference type="Pfam" id="PF03939">
    <property type="entry name" value="Ribosomal_L23eN"/>
    <property type="match status" value="1"/>
</dbReference>
<feature type="domain" description="Large ribosomal subunit protein uL23 N-terminal" evidence="1">
    <location>
        <begin position="13"/>
        <end position="60"/>
    </location>
</feature>
<organism evidence="2 3">
    <name type="scientific">Ancylostoma ceylanicum</name>
    <dbReference type="NCBI Taxonomy" id="53326"/>
    <lineage>
        <taxon>Eukaryota</taxon>
        <taxon>Metazoa</taxon>
        <taxon>Ecdysozoa</taxon>
        <taxon>Nematoda</taxon>
        <taxon>Chromadorea</taxon>
        <taxon>Rhabditida</taxon>
        <taxon>Rhabditina</taxon>
        <taxon>Rhabditomorpha</taxon>
        <taxon>Strongyloidea</taxon>
        <taxon>Ancylostomatidae</taxon>
        <taxon>Ancylostomatinae</taxon>
        <taxon>Ancylostoma</taxon>
    </lineage>
</organism>
<dbReference type="STRING" id="53326.A0A016VAA1"/>
<proteinExistence type="predicted"/>
<dbReference type="EMBL" id="JARK01001349">
    <property type="protein sequence ID" value="EYC24554.1"/>
    <property type="molecule type" value="Genomic_DNA"/>
</dbReference>
<gene>
    <name evidence="2" type="primary">Acey_s0013.g1966</name>
    <name evidence="2" type="ORF">Y032_0013g1966</name>
</gene>
<dbReference type="InterPro" id="IPR005633">
    <property type="entry name" value="Ribosomal_uL23_N"/>
</dbReference>
<accession>A0A016VAA1</accession>
<sequence length="72" mass="8084">MAPPRTVRKGKVSKVLDTKKKVAKELHTAHKKKILTSVHFRRPKALETPRIPRYSCKSAPARKLASLSPLLS</sequence>
<name>A0A016VAA1_9BILA</name>
<evidence type="ECO:0000313" key="2">
    <source>
        <dbReference type="EMBL" id="EYC24554.1"/>
    </source>
</evidence>